<keyword evidence="4" id="KW-1185">Reference proteome</keyword>
<feature type="compositionally biased region" description="Basic and acidic residues" evidence="1">
    <location>
        <begin position="157"/>
        <end position="169"/>
    </location>
</feature>
<dbReference type="EMBL" id="JAHUTI010050488">
    <property type="protein sequence ID" value="MED6248643.1"/>
    <property type="molecule type" value="Genomic_DNA"/>
</dbReference>
<evidence type="ECO:0000313" key="4">
    <source>
        <dbReference type="Proteomes" id="UP001345963"/>
    </source>
</evidence>
<dbReference type="Proteomes" id="UP001345963">
    <property type="component" value="Unassembled WGS sequence"/>
</dbReference>
<keyword evidence="2" id="KW-0472">Membrane</keyword>
<accession>A0ABU7BE10</accession>
<keyword evidence="2" id="KW-0812">Transmembrane</keyword>
<gene>
    <name evidence="3" type="ORF">ATANTOWER_003026</name>
</gene>
<name>A0ABU7BE10_9TELE</name>
<evidence type="ECO:0000256" key="2">
    <source>
        <dbReference type="SAM" id="Phobius"/>
    </source>
</evidence>
<feature type="region of interest" description="Disordered" evidence="1">
    <location>
        <begin position="93"/>
        <end position="187"/>
    </location>
</feature>
<feature type="compositionally biased region" description="Acidic residues" evidence="1">
    <location>
        <begin position="147"/>
        <end position="156"/>
    </location>
</feature>
<evidence type="ECO:0000313" key="3">
    <source>
        <dbReference type="EMBL" id="MED6248643.1"/>
    </source>
</evidence>
<reference evidence="3 4" key="1">
    <citation type="submission" date="2021-07" db="EMBL/GenBank/DDBJ databases">
        <authorList>
            <person name="Palmer J.M."/>
        </authorList>
    </citation>
    <scope>NUCLEOTIDE SEQUENCE [LARGE SCALE GENOMIC DNA]</scope>
    <source>
        <strain evidence="3 4">AT_MEX2019</strain>
        <tissue evidence="3">Muscle</tissue>
    </source>
</reference>
<organism evidence="3 4">
    <name type="scientific">Ataeniobius toweri</name>
    <dbReference type="NCBI Taxonomy" id="208326"/>
    <lineage>
        <taxon>Eukaryota</taxon>
        <taxon>Metazoa</taxon>
        <taxon>Chordata</taxon>
        <taxon>Craniata</taxon>
        <taxon>Vertebrata</taxon>
        <taxon>Euteleostomi</taxon>
        <taxon>Actinopterygii</taxon>
        <taxon>Neopterygii</taxon>
        <taxon>Teleostei</taxon>
        <taxon>Neoteleostei</taxon>
        <taxon>Acanthomorphata</taxon>
        <taxon>Ovalentaria</taxon>
        <taxon>Atherinomorphae</taxon>
        <taxon>Cyprinodontiformes</taxon>
        <taxon>Goodeidae</taxon>
        <taxon>Ataeniobius</taxon>
    </lineage>
</organism>
<proteinExistence type="predicted"/>
<feature type="compositionally biased region" description="Basic and acidic residues" evidence="1">
    <location>
        <begin position="109"/>
        <end position="139"/>
    </location>
</feature>
<sequence length="187" mass="20728">MVPEPACQCKTCDAAEDFYKGPKQDSPDILNPEQTRPAAKMRFLVPLFVVLAVAAFHSALSASLESAVKEEDTTQNDELTQLQKIDKIEFEAAQKAKAAQMNVTEDQNEDTRYLEAVKDGSVEEHSEDEGKSESKEGEAHSIGAAQEESESESSEDTEGRQRREHKETVTESCLDEVSQDSTQQEDE</sequence>
<feature type="compositionally biased region" description="Acidic residues" evidence="1">
    <location>
        <begin position="173"/>
        <end position="187"/>
    </location>
</feature>
<comment type="caution">
    <text evidence="3">The sequence shown here is derived from an EMBL/GenBank/DDBJ whole genome shotgun (WGS) entry which is preliminary data.</text>
</comment>
<evidence type="ECO:0008006" key="5">
    <source>
        <dbReference type="Google" id="ProtNLM"/>
    </source>
</evidence>
<keyword evidence="2" id="KW-1133">Transmembrane helix</keyword>
<feature type="transmembrane region" description="Helical" evidence="2">
    <location>
        <begin position="43"/>
        <end position="64"/>
    </location>
</feature>
<evidence type="ECO:0000256" key="1">
    <source>
        <dbReference type="SAM" id="MobiDB-lite"/>
    </source>
</evidence>
<protein>
    <recommendedName>
        <fullName evidence="5">Neurofilament medium polypeptide-like</fullName>
    </recommendedName>
</protein>